<dbReference type="EMBL" id="LGKO01000002">
    <property type="protein sequence ID" value="KPL84782.1"/>
    <property type="molecule type" value="Genomic_DNA"/>
</dbReference>
<accession>A0A0P6Y5P2</accession>
<feature type="domain" description="Methyltransferase small" evidence="6">
    <location>
        <begin position="110"/>
        <end position="189"/>
    </location>
</feature>
<dbReference type="SUPFAM" id="SSF53335">
    <property type="entry name" value="S-adenosyl-L-methionine-dependent methyltransferases"/>
    <property type="match status" value="1"/>
</dbReference>
<evidence type="ECO:0000313" key="9">
    <source>
        <dbReference type="Proteomes" id="UP000050544"/>
    </source>
</evidence>
<evidence type="ECO:0000313" key="8">
    <source>
        <dbReference type="EMBL" id="KPL84782.1"/>
    </source>
</evidence>
<feature type="binding site" evidence="5">
    <location>
        <position position="186"/>
    </location>
    <ligand>
        <name>S-adenosyl-L-methionine</name>
        <dbReference type="ChEBI" id="CHEBI:59789"/>
    </ligand>
</feature>
<comment type="function">
    <text evidence="5">Methylates the class 1 translation termination release factors RF1/PrfA and RF2/PrfB on the glutamine residue of the universally conserved GGQ motif.</text>
</comment>
<evidence type="ECO:0000259" key="7">
    <source>
        <dbReference type="Pfam" id="PF17827"/>
    </source>
</evidence>
<evidence type="ECO:0000256" key="1">
    <source>
        <dbReference type="ARBA" id="ARBA00022603"/>
    </source>
</evidence>
<sequence>MTIAEWLARAAKALRPTSETPLLEAQALLAHFTGLTRVYILTHPEHRLDDATLQQLDGALERLCQGEPLPYVLGEQEFYGLPFKVTPAVLIPRPETELLVEQAIVWLNHHPERRLAADVGTGSGCIAISLAHHIPDLIVLAVDRSRPALEVARENLRRLRLSQRVHLLQADLLSPINASFDVICANLPYIPTARLAELKVAQHEPHTALDGGPAGLDLIQRLLEQAPYRLAPGGLLLAELDASQALTLPEIARRYFPQAQITLHSDPAGLPRLLAIQT</sequence>
<feature type="binding site" evidence="5">
    <location>
        <position position="143"/>
    </location>
    <ligand>
        <name>S-adenosyl-L-methionine</name>
        <dbReference type="ChEBI" id="CHEBI:59789"/>
    </ligand>
</feature>
<name>A0A0P6Y5P2_9CHLR</name>
<dbReference type="InterPro" id="IPR050320">
    <property type="entry name" value="N5-glutamine_MTase"/>
</dbReference>
<comment type="caution">
    <text evidence="8">The sequence shown here is derived from an EMBL/GenBank/DDBJ whole genome shotgun (WGS) entry which is preliminary data.</text>
</comment>
<dbReference type="GO" id="GO:0102559">
    <property type="term" value="F:peptide chain release factor N(5)-glutamine methyltransferase activity"/>
    <property type="evidence" value="ECO:0007669"/>
    <property type="project" value="UniProtKB-EC"/>
</dbReference>
<dbReference type="NCBIfam" id="TIGR03534">
    <property type="entry name" value="RF_mod_PrmC"/>
    <property type="match status" value="1"/>
</dbReference>
<dbReference type="InterPro" id="IPR029063">
    <property type="entry name" value="SAM-dependent_MTases_sf"/>
</dbReference>
<dbReference type="InterPro" id="IPR007848">
    <property type="entry name" value="Small_mtfrase_dom"/>
</dbReference>
<evidence type="ECO:0000259" key="6">
    <source>
        <dbReference type="Pfam" id="PF05175"/>
    </source>
</evidence>
<dbReference type="GO" id="GO:0032259">
    <property type="term" value="P:methylation"/>
    <property type="evidence" value="ECO:0007669"/>
    <property type="project" value="UniProtKB-KW"/>
</dbReference>
<keyword evidence="2 5" id="KW-0808">Transferase</keyword>
<comment type="catalytic activity">
    <reaction evidence="4 5">
        <text>L-glutaminyl-[peptide chain release factor] + S-adenosyl-L-methionine = N(5)-methyl-L-glutaminyl-[peptide chain release factor] + S-adenosyl-L-homocysteine + H(+)</text>
        <dbReference type="Rhea" id="RHEA:42896"/>
        <dbReference type="Rhea" id="RHEA-COMP:10271"/>
        <dbReference type="Rhea" id="RHEA-COMP:10272"/>
        <dbReference type="ChEBI" id="CHEBI:15378"/>
        <dbReference type="ChEBI" id="CHEBI:30011"/>
        <dbReference type="ChEBI" id="CHEBI:57856"/>
        <dbReference type="ChEBI" id="CHEBI:59789"/>
        <dbReference type="ChEBI" id="CHEBI:61891"/>
        <dbReference type="EC" id="2.1.1.297"/>
    </reaction>
</comment>
<protein>
    <recommendedName>
        <fullName evidence="5">Release factor glutamine methyltransferase</fullName>
        <shortName evidence="5">RF MTase</shortName>
        <ecNumber evidence="5">2.1.1.297</ecNumber>
    </recommendedName>
    <alternativeName>
        <fullName evidence="5">N5-glutamine methyltransferase PrmC</fullName>
    </alternativeName>
    <alternativeName>
        <fullName evidence="5">Protein-(glutamine-N5) MTase PrmC</fullName>
    </alternativeName>
    <alternativeName>
        <fullName evidence="5">Protein-glutamine N-methyltransferase PrmC</fullName>
    </alternativeName>
</protein>
<dbReference type="Pfam" id="PF05175">
    <property type="entry name" value="MTS"/>
    <property type="match status" value="1"/>
</dbReference>
<evidence type="ECO:0000256" key="5">
    <source>
        <dbReference type="HAMAP-Rule" id="MF_02126"/>
    </source>
</evidence>
<dbReference type="PANTHER" id="PTHR18895:SF74">
    <property type="entry name" value="MTRF1L RELEASE FACTOR GLUTAMINE METHYLTRANSFERASE"/>
    <property type="match status" value="1"/>
</dbReference>
<dbReference type="InterPro" id="IPR019874">
    <property type="entry name" value="RF_methyltr_PrmC"/>
</dbReference>
<dbReference type="Pfam" id="PF17827">
    <property type="entry name" value="PrmC_N"/>
    <property type="match status" value="1"/>
</dbReference>
<dbReference type="Gene3D" id="3.40.50.150">
    <property type="entry name" value="Vaccinia Virus protein VP39"/>
    <property type="match status" value="1"/>
</dbReference>
<dbReference type="PATRIC" id="fig|869279.4.peg.772"/>
<dbReference type="NCBIfam" id="TIGR00536">
    <property type="entry name" value="hemK_fam"/>
    <property type="match status" value="1"/>
</dbReference>
<keyword evidence="9" id="KW-1185">Reference proteome</keyword>
<comment type="caution">
    <text evidence="5">Lacks conserved residue(s) required for the propagation of feature annotation.</text>
</comment>
<dbReference type="PANTHER" id="PTHR18895">
    <property type="entry name" value="HEMK METHYLTRANSFERASE"/>
    <property type="match status" value="1"/>
</dbReference>
<proteinExistence type="inferred from homology"/>
<dbReference type="HAMAP" id="MF_02126">
    <property type="entry name" value="RF_methyltr_PrmC"/>
    <property type="match status" value="1"/>
</dbReference>
<dbReference type="EC" id="2.1.1.297" evidence="5"/>
<dbReference type="Proteomes" id="UP000050544">
    <property type="component" value="Unassembled WGS sequence"/>
</dbReference>
<comment type="similarity">
    <text evidence="5">Belongs to the protein N5-glutamine methyltransferase family. PrmC subfamily.</text>
</comment>
<dbReference type="CDD" id="cd02440">
    <property type="entry name" value="AdoMet_MTases"/>
    <property type="match status" value="1"/>
</dbReference>
<dbReference type="Gene3D" id="1.10.8.10">
    <property type="entry name" value="DNA helicase RuvA subunit, C-terminal domain"/>
    <property type="match status" value="1"/>
</dbReference>
<feature type="domain" description="Release factor glutamine methyltransferase N-terminal" evidence="7">
    <location>
        <begin position="5"/>
        <end position="74"/>
    </location>
</feature>
<dbReference type="AlphaFoldDB" id="A0A0P6Y5P2"/>
<evidence type="ECO:0000256" key="3">
    <source>
        <dbReference type="ARBA" id="ARBA00022691"/>
    </source>
</evidence>
<organism evidence="8 9">
    <name type="scientific">Thermanaerothrix daxensis</name>
    <dbReference type="NCBI Taxonomy" id="869279"/>
    <lineage>
        <taxon>Bacteria</taxon>
        <taxon>Bacillati</taxon>
        <taxon>Chloroflexota</taxon>
        <taxon>Anaerolineae</taxon>
        <taxon>Anaerolineales</taxon>
        <taxon>Anaerolineaceae</taxon>
        <taxon>Thermanaerothrix</taxon>
    </lineage>
</organism>
<gene>
    <name evidence="5" type="primary">prmC</name>
    <name evidence="8" type="ORF">SE15_03810</name>
</gene>
<evidence type="ECO:0000256" key="2">
    <source>
        <dbReference type="ARBA" id="ARBA00022679"/>
    </source>
</evidence>
<keyword evidence="1 5" id="KW-0489">Methyltransferase</keyword>
<dbReference type="InterPro" id="IPR040758">
    <property type="entry name" value="PrmC_N"/>
</dbReference>
<keyword evidence="3 5" id="KW-0949">S-adenosyl-L-methionine</keyword>
<dbReference type="InterPro" id="IPR004556">
    <property type="entry name" value="HemK-like"/>
</dbReference>
<reference evidence="8 9" key="1">
    <citation type="submission" date="2015-07" db="EMBL/GenBank/DDBJ databases">
        <title>Whole genome sequence of Thermanaerothrix daxensis DSM 23592.</title>
        <authorList>
            <person name="Hemp J."/>
            <person name="Ward L.M."/>
            <person name="Pace L.A."/>
            <person name="Fischer W.W."/>
        </authorList>
    </citation>
    <scope>NUCLEOTIDE SEQUENCE [LARGE SCALE GENOMIC DNA]</scope>
    <source>
        <strain evidence="8 9">GNS-1</strain>
    </source>
</reference>
<evidence type="ECO:0000256" key="4">
    <source>
        <dbReference type="ARBA" id="ARBA00048391"/>
    </source>
</evidence>
<feature type="binding site" evidence="5">
    <location>
        <begin position="120"/>
        <end position="124"/>
    </location>
    <ligand>
        <name>S-adenosyl-L-methionine</name>
        <dbReference type="ChEBI" id="CHEBI:59789"/>
    </ligand>
</feature>
<dbReference type="STRING" id="869279.SE15_03810"/>